<feature type="binding site" evidence="7">
    <location>
        <begin position="353"/>
        <end position="354"/>
    </location>
    <ligand>
        <name>FMN</name>
        <dbReference type="ChEBI" id="CHEBI:58210"/>
    </ligand>
</feature>
<feature type="binding site" evidence="7">
    <location>
        <position position="134"/>
    </location>
    <ligand>
        <name>FMN</name>
        <dbReference type="ChEBI" id="CHEBI:58210"/>
    </ligand>
</feature>
<feature type="binding site" evidence="7">
    <location>
        <begin position="330"/>
        <end position="334"/>
    </location>
    <ligand>
        <name>FMN</name>
        <dbReference type="ChEBI" id="CHEBI:58210"/>
    </ligand>
</feature>
<dbReference type="CDD" id="cd02809">
    <property type="entry name" value="alpha_hydroxyacid_oxid_FMN"/>
    <property type="match status" value="1"/>
</dbReference>
<keyword evidence="3 7" id="KW-0288">FMN</keyword>
<evidence type="ECO:0000256" key="6">
    <source>
        <dbReference type="PIRSR" id="PIRSR000138-1"/>
    </source>
</evidence>
<evidence type="ECO:0000313" key="9">
    <source>
        <dbReference type="EMBL" id="QKZ16150.1"/>
    </source>
</evidence>
<dbReference type="PROSITE" id="PS51349">
    <property type="entry name" value="FMN_HYDROXY_ACID_DH_2"/>
    <property type="match status" value="1"/>
</dbReference>
<keyword evidence="2 7" id="KW-0285">Flavoprotein</keyword>
<comment type="cofactor">
    <cofactor evidence="1">
        <name>FMN</name>
        <dbReference type="ChEBI" id="CHEBI:58210"/>
    </cofactor>
</comment>
<feature type="binding site" evidence="7">
    <location>
        <begin position="105"/>
        <end position="107"/>
    </location>
    <ligand>
        <name>FMN</name>
        <dbReference type="ChEBI" id="CHEBI:58210"/>
    </ligand>
</feature>
<evidence type="ECO:0000256" key="2">
    <source>
        <dbReference type="ARBA" id="ARBA00022630"/>
    </source>
</evidence>
<comment type="similarity">
    <text evidence="5">Belongs to the FMN-dependent alpha-hydroxy acid dehydrogenase family.</text>
</comment>
<feature type="binding site" evidence="7">
    <location>
        <position position="159"/>
    </location>
    <ligand>
        <name>glyoxylate</name>
        <dbReference type="ChEBI" id="CHEBI:36655"/>
    </ligand>
</feature>
<sequence>MTTLQTRLKAVRSLTRFRAPSIGSAARVGEAHTIDELREVARRRVPRPVLDYVDGGSEDEIGVRRARAAFERVEFVPRVLSGAGAPDTSTVLLGRPSTLPVALAPTGFTRMMHHAGECAVAAAAAATGVPYALSTLGTASPEQVAAAAGPDADLWFQLYPWRDRKATEGLVERAAGAGFRVLVLTVDTPVAGDRRRDRRNGFQIPPSLTSRSALDIARRPRWWINLLAGEPLTFASLTTTAGAPADLADRVFDPFVSMEDLAWLRRRWQGPLVVKGVLDASQARKMVDNGADAVIVSHHGGRQLDRVVTPLEALPAIADEVGSDAEVYIDGGVRSGADVAAAVGLGARACLIGRAYLYGLMAGGRPGVDRVLEIFGGDLERTMALTGCHSVSDLRTGMVRLRTT</sequence>
<evidence type="ECO:0000256" key="4">
    <source>
        <dbReference type="ARBA" id="ARBA00023002"/>
    </source>
</evidence>
<feature type="active site" description="Proton acceptor" evidence="6">
    <location>
        <position position="299"/>
    </location>
</feature>
<keyword evidence="10" id="KW-1185">Reference proteome</keyword>
<gene>
    <name evidence="9" type="ORF">HUT05_01405</name>
</gene>
<dbReference type="InterPro" id="IPR000262">
    <property type="entry name" value="FMN-dep_DH"/>
</dbReference>
<evidence type="ECO:0000256" key="1">
    <source>
        <dbReference type="ARBA" id="ARBA00001917"/>
    </source>
</evidence>
<feature type="binding site" evidence="7">
    <location>
        <position position="299"/>
    </location>
    <ligand>
        <name>glyoxylate</name>
        <dbReference type="ChEBI" id="CHEBI:36655"/>
    </ligand>
</feature>
<proteinExistence type="inferred from homology"/>
<dbReference type="FunFam" id="3.20.20.70:FF:000029">
    <property type="entry name" value="L-lactate dehydrogenase"/>
    <property type="match status" value="1"/>
</dbReference>
<accession>A0A7I0NSV7</accession>
<dbReference type="PIRSF" id="PIRSF000138">
    <property type="entry name" value="Al-hdrx_acd_dh"/>
    <property type="match status" value="1"/>
</dbReference>
<dbReference type="PANTHER" id="PTHR10578:SF107">
    <property type="entry name" value="2-HYDROXYACID OXIDASE 1"/>
    <property type="match status" value="1"/>
</dbReference>
<feature type="binding site" evidence="7">
    <location>
        <position position="302"/>
    </location>
    <ligand>
        <name>glyoxylate</name>
        <dbReference type="ChEBI" id="CHEBI:36655"/>
    </ligand>
</feature>
<keyword evidence="4" id="KW-0560">Oxidoreductase</keyword>
<dbReference type="GO" id="GO:0010181">
    <property type="term" value="F:FMN binding"/>
    <property type="evidence" value="ECO:0007669"/>
    <property type="project" value="InterPro"/>
</dbReference>
<dbReference type="Pfam" id="PF01070">
    <property type="entry name" value="FMN_dh"/>
    <property type="match status" value="1"/>
</dbReference>
<evidence type="ECO:0000256" key="3">
    <source>
        <dbReference type="ARBA" id="ARBA00022643"/>
    </source>
</evidence>
<protein>
    <submittedName>
        <fullName evidence="9">Alpha-hydroxy-acid oxidizing protein</fullName>
    </submittedName>
</protein>
<dbReference type="InterPro" id="IPR037396">
    <property type="entry name" value="FMN_HAD"/>
</dbReference>
<organism evidence="9 10">
    <name type="scientific">Streptomyces chartreusis</name>
    <dbReference type="NCBI Taxonomy" id="1969"/>
    <lineage>
        <taxon>Bacteria</taxon>
        <taxon>Bacillati</taxon>
        <taxon>Actinomycetota</taxon>
        <taxon>Actinomycetes</taxon>
        <taxon>Kitasatosporales</taxon>
        <taxon>Streptomycetaceae</taxon>
        <taxon>Streptomyces</taxon>
    </lineage>
</organism>
<dbReference type="EMBL" id="CP056041">
    <property type="protein sequence ID" value="QKZ16150.1"/>
    <property type="molecule type" value="Genomic_DNA"/>
</dbReference>
<dbReference type="PANTHER" id="PTHR10578">
    <property type="entry name" value="S -2-HYDROXY-ACID OXIDASE-RELATED"/>
    <property type="match status" value="1"/>
</dbReference>
<dbReference type="InterPro" id="IPR013785">
    <property type="entry name" value="Aldolase_TIM"/>
</dbReference>
<evidence type="ECO:0000256" key="5">
    <source>
        <dbReference type="ARBA" id="ARBA00024042"/>
    </source>
</evidence>
<reference evidence="9 10" key="1">
    <citation type="submission" date="2020-06" db="EMBL/GenBank/DDBJ databases">
        <title>Genome mining for natural products.</title>
        <authorList>
            <person name="Zhang B."/>
            <person name="Shi J."/>
            <person name="Ge H."/>
        </authorList>
    </citation>
    <scope>NUCLEOTIDE SEQUENCE [LARGE SCALE GENOMIC DNA]</scope>
    <source>
        <strain evidence="9 10">NA02069</strain>
    </source>
</reference>
<dbReference type="InterPro" id="IPR012133">
    <property type="entry name" value="Alpha-hydoxy_acid_DH_FMN"/>
</dbReference>
<feature type="binding site" evidence="7">
    <location>
        <position position="185"/>
    </location>
    <ligand>
        <name>FMN</name>
        <dbReference type="ChEBI" id="CHEBI:58210"/>
    </ligand>
</feature>
<evidence type="ECO:0000313" key="10">
    <source>
        <dbReference type="Proteomes" id="UP000509418"/>
    </source>
</evidence>
<dbReference type="Proteomes" id="UP000509418">
    <property type="component" value="Chromosome"/>
</dbReference>
<dbReference type="AlphaFoldDB" id="A0A7I0NSV7"/>
<dbReference type="GO" id="GO:0016614">
    <property type="term" value="F:oxidoreductase activity, acting on CH-OH group of donors"/>
    <property type="evidence" value="ECO:0007669"/>
    <property type="project" value="UniProtKB-ARBA"/>
</dbReference>
<dbReference type="Gene3D" id="3.20.20.70">
    <property type="entry name" value="Aldolase class I"/>
    <property type="match status" value="1"/>
</dbReference>
<evidence type="ECO:0000259" key="8">
    <source>
        <dbReference type="PROSITE" id="PS51349"/>
    </source>
</evidence>
<name>A0A7I0NSV7_STRCX</name>
<feature type="binding site" evidence="7">
    <location>
        <position position="52"/>
    </location>
    <ligand>
        <name>glyoxylate</name>
        <dbReference type="ChEBI" id="CHEBI:36655"/>
    </ligand>
</feature>
<dbReference type="SUPFAM" id="SSF51395">
    <property type="entry name" value="FMN-linked oxidoreductases"/>
    <property type="match status" value="1"/>
</dbReference>
<evidence type="ECO:0000256" key="7">
    <source>
        <dbReference type="PIRSR" id="PIRSR000138-2"/>
    </source>
</evidence>
<dbReference type="RefSeq" id="WP_176573838.1">
    <property type="nucleotide sequence ID" value="NZ_CP056041.1"/>
</dbReference>
<feature type="binding site" evidence="7">
    <location>
        <position position="157"/>
    </location>
    <ligand>
        <name>FMN</name>
        <dbReference type="ChEBI" id="CHEBI:58210"/>
    </ligand>
</feature>
<feature type="binding site" evidence="7">
    <location>
        <position position="194"/>
    </location>
    <ligand>
        <name>glyoxylate</name>
        <dbReference type="ChEBI" id="CHEBI:36655"/>
    </ligand>
</feature>
<feature type="binding site" evidence="7">
    <location>
        <position position="297"/>
    </location>
    <ligand>
        <name>FMN</name>
        <dbReference type="ChEBI" id="CHEBI:58210"/>
    </ligand>
</feature>
<feature type="binding site" evidence="7">
    <location>
        <position position="275"/>
    </location>
    <ligand>
        <name>FMN</name>
        <dbReference type="ChEBI" id="CHEBI:58210"/>
    </ligand>
</feature>
<feature type="domain" description="FMN hydroxy acid dehydrogenase" evidence="8">
    <location>
        <begin position="26"/>
        <end position="404"/>
    </location>
</feature>